<name>A0A7S2AKY5_9STRA</name>
<gene>
    <name evidence="1" type="ORF">DSPE1174_LOCUS833</name>
</gene>
<dbReference type="AlphaFoldDB" id="A0A7S2AKY5"/>
<sequence length="156" mass="17289">MPAPAVAVRYYEGVVDGDDTDQTRNWFLFDEFQTSRESGSRRVQISNLLNVFESIRDDEAEHVATMKECQDPSVMLEAAKSELVTVGLLAGSLAIPKMAPLAIRFLGIDSVFDGLSEFEAVRAFTEGFPGISSDLIGFEDALGWIFDILEKLPLFF</sequence>
<protein>
    <submittedName>
        <fullName evidence="1">Uncharacterized protein</fullName>
    </submittedName>
</protein>
<organism evidence="1">
    <name type="scientific">Octactis speculum</name>
    <dbReference type="NCBI Taxonomy" id="3111310"/>
    <lineage>
        <taxon>Eukaryota</taxon>
        <taxon>Sar</taxon>
        <taxon>Stramenopiles</taxon>
        <taxon>Ochrophyta</taxon>
        <taxon>Dictyochophyceae</taxon>
        <taxon>Dictyochales</taxon>
        <taxon>Dictyochaceae</taxon>
        <taxon>Octactis</taxon>
    </lineage>
</organism>
<accession>A0A7S2AKY5</accession>
<evidence type="ECO:0000313" key="1">
    <source>
        <dbReference type="EMBL" id="CAD9370517.1"/>
    </source>
</evidence>
<dbReference type="EMBL" id="HBGS01001576">
    <property type="protein sequence ID" value="CAD9370517.1"/>
    <property type="molecule type" value="Transcribed_RNA"/>
</dbReference>
<reference evidence="1" key="1">
    <citation type="submission" date="2021-01" db="EMBL/GenBank/DDBJ databases">
        <authorList>
            <person name="Corre E."/>
            <person name="Pelletier E."/>
            <person name="Niang G."/>
            <person name="Scheremetjew M."/>
            <person name="Finn R."/>
            <person name="Kale V."/>
            <person name="Holt S."/>
            <person name="Cochrane G."/>
            <person name="Meng A."/>
            <person name="Brown T."/>
            <person name="Cohen L."/>
        </authorList>
    </citation>
    <scope>NUCLEOTIDE SEQUENCE</scope>
    <source>
        <strain evidence="1">CCMP1381</strain>
    </source>
</reference>
<proteinExistence type="predicted"/>